<dbReference type="EMBL" id="JBHMBL010000001">
    <property type="protein sequence ID" value="MFB9641031.1"/>
    <property type="molecule type" value="Genomic_DNA"/>
</dbReference>
<keyword evidence="10" id="KW-1185">Reference proteome</keyword>
<feature type="transmembrane region" description="Helical" evidence="7">
    <location>
        <begin position="119"/>
        <end position="138"/>
    </location>
</feature>
<keyword evidence="6 7" id="KW-0472">Membrane</keyword>
<sequence length="293" mass="31151">MTTAARRAAVVGWGVAGLLLLVVLWEGYKLLAPADGVLIGETRVLPRTTDLAMPHVWDMFGRLAEPVTRSPSAQPLWLVILLGALTTLGIAAAGWLVGVVVGIGLALVMQRWRVAEWGLLPWIVLSQTVPLIAFAPIVKSWGSRVEIGSFEWQDWMSVALIASYLAFFPIAIGALKGLQSPDRIHEELMQSYAAGYWATLMKLRFPAAVPYLLPALRLGAANAVIGAVVAEVSTGLQGGIGRLLIQFAGQASGDPAKAWGPIFGAIVLGLVAAGSVALLGVILKNYRRTEETA</sequence>
<keyword evidence="2 7" id="KW-0813">Transport</keyword>
<feature type="transmembrane region" description="Helical" evidence="7">
    <location>
        <begin position="211"/>
        <end position="230"/>
    </location>
</feature>
<evidence type="ECO:0000313" key="10">
    <source>
        <dbReference type="Proteomes" id="UP001589667"/>
    </source>
</evidence>
<gene>
    <name evidence="9" type="ORF">ACFFQV_01895</name>
</gene>
<dbReference type="PANTHER" id="PTHR30151:SF0">
    <property type="entry name" value="ABC TRANSPORTER PERMEASE PROTEIN MJ0413-RELATED"/>
    <property type="match status" value="1"/>
</dbReference>
<evidence type="ECO:0000313" key="9">
    <source>
        <dbReference type="EMBL" id="MFB9641031.1"/>
    </source>
</evidence>
<comment type="similarity">
    <text evidence="7">Belongs to the binding-protein-dependent transport system permease family.</text>
</comment>
<name>A0ABV5SMS7_9MICO</name>
<keyword evidence="5 7" id="KW-1133">Transmembrane helix</keyword>
<dbReference type="InterPro" id="IPR035906">
    <property type="entry name" value="MetI-like_sf"/>
</dbReference>
<evidence type="ECO:0000256" key="4">
    <source>
        <dbReference type="ARBA" id="ARBA00022692"/>
    </source>
</evidence>
<feature type="transmembrane region" description="Helical" evidence="7">
    <location>
        <begin position="158"/>
        <end position="175"/>
    </location>
</feature>
<evidence type="ECO:0000256" key="5">
    <source>
        <dbReference type="ARBA" id="ARBA00022989"/>
    </source>
</evidence>
<evidence type="ECO:0000256" key="7">
    <source>
        <dbReference type="RuleBase" id="RU363032"/>
    </source>
</evidence>
<keyword evidence="3" id="KW-1003">Cell membrane</keyword>
<feature type="transmembrane region" description="Helical" evidence="7">
    <location>
        <begin position="76"/>
        <end position="107"/>
    </location>
</feature>
<dbReference type="Proteomes" id="UP001589667">
    <property type="component" value="Unassembled WGS sequence"/>
</dbReference>
<dbReference type="Pfam" id="PF00528">
    <property type="entry name" value="BPD_transp_1"/>
    <property type="match status" value="1"/>
</dbReference>
<comment type="caution">
    <text evidence="9">The sequence shown here is derived from an EMBL/GenBank/DDBJ whole genome shotgun (WGS) entry which is preliminary data.</text>
</comment>
<proteinExistence type="inferred from homology"/>
<dbReference type="SUPFAM" id="SSF161098">
    <property type="entry name" value="MetI-like"/>
    <property type="match status" value="1"/>
</dbReference>
<keyword evidence="4 7" id="KW-0812">Transmembrane</keyword>
<dbReference type="InterPro" id="IPR000515">
    <property type="entry name" value="MetI-like"/>
</dbReference>
<dbReference type="PROSITE" id="PS50928">
    <property type="entry name" value="ABC_TM1"/>
    <property type="match status" value="1"/>
</dbReference>
<dbReference type="Gene3D" id="1.10.3720.10">
    <property type="entry name" value="MetI-like"/>
    <property type="match status" value="1"/>
</dbReference>
<evidence type="ECO:0000256" key="1">
    <source>
        <dbReference type="ARBA" id="ARBA00004651"/>
    </source>
</evidence>
<dbReference type="PANTHER" id="PTHR30151">
    <property type="entry name" value="ALKANE SULFONATE ABC TRANSPORTER-RELATED, MEMBRANE SUBUNIT"/>
    <property type="match status" value="1"/>
</dbReference>
<reference evidence="9 10" key="1">
    <citation type="submission" date="2024-09" db="EMBL/GenBank/DDBJ databases">
        <authorList>
            <person name="Sun Q."/>
            <person name="Mori K."/>
        </authorList>
    </citation>
    <scope>NUCLEOTIDE SEQUENCE [LARGE SCALE GENOMIC DNA]</scope>
    <source>
        <strain evidence="9 10">JCM 14321</strain>
    </source>
</reference>
<evidence type="ECO:0000256" key="2">
    <source>
        <dbReference type="ARBA" id="ARBA00022448"/>
    </source>
</evidence>
<comment type="subcellular location">
    <subcellularLocation>
        <location evidence="1 7">Cell membrane</location>
        <topology evidence="1 7">Multi-pass membrane protein</topology>
    </subcellularLocation>
</comment>
<evidence type="ECO:0000256" key="3">
    <source>
        <dbReference type="ARBA" id="ARBA00022475"/>
    </source>
</evidence>
<feature type="domain" description="ABC transmembrane type-1" evidence="8">
    <location>
        <begin position="84"/>
        <end position="280"/>
    </location>
</feature>
<feature type="transmembrane region" description="Helical" evidence="7">
    <location>
        <begin position="7"/>
        <end position="25"/>
    </location>
</feature>
<protein>
    <submittedName>
        <fullName evidence="9">ABC transporter permease</fullName>
    </submittedName>
</protein>
<evidence type="ECO:0000256" key="6">
    <source>
        <dbReference type="ARBA" id="ARBA00023136"/>
    </source>
</evidence>
<accession>A0ABV5SMS7</accession>
<organism evidence="9 10">
    <name type="scientific">Agromyces lapidis</name>
    <dbReference type="NCBI Taxonomy" id="279574"/>
    <lineage>
        <taxon>Bacteria</taxon>
        <taxon>Bacillati</taxon>
        <taxon>Actinomycetota</taxon>
        <taxon>Actinomycetes</taxon>
        <taxon>Micrococcales</taxon>
        <taxon>Microbacteriaceae</taxon>
        <taxon>Agromyces</taxon>
    </lineage>
</organism>
<evidence type="ECO:0000259" key="8">
    <source>
        <dbReference type="PROSITE" id="PS50928"/>
    </source>
</evidence>
<feature type="transmembrane region" description="Helical" evidence="7">
    <location>
        <begin position="262"/>
        <end position="283"/>
    </location>
</feature>
<dbReference type="RefSeq" id="WP_157423575.1">
    <property type="nucleotide sequence ID" value="NZ_BAAANI010000008.1"/>
</dbReference>